<gene>
    <name evidence="5" type="ORF">N0V93_005835</name>
</gene>
<evidence type="ECO:0000256" key="4">
    <source>
        <dbReference type="SAM" id="MobiDB-lite"/>
    </source>
</evidence>
<reference evidence="5" key="1">
    <citation type="submission" date="2022-10" db="EMBL/GenBank/DDBJ databases">
        <title>Tapping the CABI collections for fungal endophytes: first genome assemblies for Collariella, Neodidymelliopsis, Ascochyta clinopodiicola, Didymella pomorum, Didymosphaeria variabile, Neocosmospora piperis and Neocucurbitaria cava.</title>
        <authorList>
            <person name="Hill R."/>
        </authorList>
    </citation>
    <scope>NUCLEOTIDE SEQUENCE</scope>
    <source>
        <strain evidence="5">IMI 355082</strain>
    </source>
</reference>
<evidence type="ECO:0000256" key="2">
    <source>
        <dbReference type="ARBA" id="ARBA00022946"/>
    </source>
</evidence>
<dbReference type="OrthoDB" id="185373at2759"/>
<feature type="compositionally biased region" description="Basic and acidic residues" evidence="4">
    <location>
        <begin position="804"/>
        <end position="819"/>
    </location>
</feature>
<feature type="compositionally biased region" description="Acidic residues" evidence="4">
    <location>
        <begin position="728"/>
        <end position="737"/>
    </location>
</feature>
<proteinExistence type="predicted"/>
<feature type="compositionally biased region" description="Acidic residues" evidence="4">
    <location>
        <begin position="763"/>
        <end position="772"/>
    </location>
</feature>
<evidence type="ECO:0000256" key="3">
    <source>
        <dbReference type="ARBA" id="ARBA00023128"/>
    </source>
</evidence>
<evidence type="ECO:0000313" key="5">
    <source>
        <dbReference type="EMBL" id="KAJ4392210.1"/>
    </source>
</evidence>
<accession>A0A9W9CYD7</accession>
<keyword evidence="3" id="KW-0496">Mitochondrion</keyword>
<dbReference type="GO" id="GO:0005739">
    <property type="term" value="C:mitochondrion"/>
    <property type="evidence" value="ECO:0007669"/>
    <property type="project" value="UniProtKB-SubCell"/>
</dbReference>
<evidence type="ECO:0000313" key="6">
    <source>
        <dbReference type="Proteomes" id="UP001140453"/>
    </source>
</evidence>
<sequence>MRVIPLSVELLPGTPGRWFLAHLHSFNHHTHTFQLQSQVHNIAKHRRPHSTSYPNRLWHASTSYTAANENIKGNDGYGSCSRRYVHQSTSSRHVSIHTGLWRSKLDSLLAALRQCDTFRLYLCLLDFTRGASLNNQPFCHAVQAIPPTTFSEILRNFDPFHISTHVDSAPGIPISWGAALHSPLGDLINKWGVKVLYVRILHRLRLLQRARQLPQADGSPSQIRPLLRDYLVLLRCAGATSDIGIAKAIWWELVSDGYGDWRHAELYAEFIKARYLTEALYANNDLSRFRLRPLDLHRSIGPLKRGVVRELGRLNASLIDRHSHRFGQNVNEYYFAEPLTRLLRKRKPLKRIERRAIIRRMIPGDELLLCAILKANGRHGRTYASNVLMRFWGIDISNFKRELGNRKISGGHDFPTGSALAPTEALLDAVVHCYGNMGEVLLAKALVDFISRRWGIAVPDKVWSDLLAFARIYSTDPAQREWRIAQFKNKLITPDMVLDIWGSSTQAPHNFQPGTQDYHNLVKSMIGPQRPLNQTLDAIRQLTPLYKRTVQQLEAAWAKLILTTQQGVSNHVAYQRYRVLQSSKHYMWYCFHYTANQVLKKLNPLRVDSADATRHIPDMVAELEPFLRTSIRYHIATGIVELRLDFRQLRTMEAEQTLHKPDPISLKPKDEDWATKRVRRDETVDIDPTAFEHLPNGAGLSAALRDYMEMTGIKQGNALQLERDEHMFEEEEEDAGQEDVHVEHPEVTQPTLGKRIDKQSASDPDEMGDWEDSDKCAAVRTLRSERYSQDLFDESRSPAYKSSSVEELKGTPKRDRIPSEDPFADTSLSRFRGSGSNSSAAQHSRDLDQDTAPEALTLITRRSKAQQLVERPAYMWRPRYSAPSGESSLSTLREDGEEFTGFHDDPLKAHFAAHRIIRGIVHTPGVPVRLSRPGVSMTKGQMMDHMLEVRT</sequence>
<dbReference type="EMBL" id="JAPEVB010000003">
    <property type="protein sequence ID" value="KAJ4392210.1"/>
    <property type="molecule type" value="Genomic_DNA"/>
</dbReference>
<keyword evidence="6" id="KW-1185">Reference proteome</keyword>
<protein>
    <submittedName>
        <fullName evidence="5">Uncharacterized protein</fullName>
    </submittedName>
</protein>
<feature type="region of interest" description="Disordered" evidence="4">
    <location>
        <begin position="728"/>
        <end position="773"/>
    </location>
</feature>
<feature type="compositionally biased region" description="Polar residues" evidence="4">
    <location>
        <begin position="826"/>
        <end position="842"/>
    </location>
</feature>
<name>A0A9W9CYD7_9PEZI</name>
<evidence type="ECO:0000256" key="1">
    <source>
        <dbReference type="ARBA" id="ARBA00004173"/>
    </source>
</evidence>
<organism evidence="5 6">
    <name type="scientific">Gnomoniopsis smithogilvyi</name>
    <dbReference type="NCBI Taxonomy" id="1191159"/>
    <lineage>
        <taxon>Eukaryota</taxon>
        <taxon>Fungi</taxon>
        <taxon>Dikarya</taxon>
        <taxon>Ascomycota</taxon>
        <taxon>Pezizomycotina</taxon>
        <taxon>Sordariomycetes</taxon>
        <taxon>Sordariomycetidae</taxon>
        <taxon>Diaporthales</taxon>
        <taxon>Gnomoniaceae</taxon>
        <taxon>Gnomoniopsis</taxon>
    </lineage>
</organism>
<dbReference type="Pfam" id="PF12921">
    <property type="entry name" value="ATP13"/>
    <property type="match status" value="1"/>
</dbReference>
<dbReference type="AlphaFoldDB" id="A0A9W9CYD7"/>
<feature type="region of interest" description="Disordered" evidence="4">
    <location>
        <begin position="794"/>
        <end position="849"/>
    </location>
</feature>
<dbReference type="InterPro" id="IPR024319">
    <property type="entry name" value="ATPase_expression_mit"/>
</dbReference>
<comment type="subcellular location">
    <subcellularLocation>
        <location evidence="1">Mitochondrion</location>
    </subcellularLocation>
</comment>
<keyword evidence="2" id="KW-0809">Transit peptide</keyword>
<dbReference type="Proteomes" id="UP001140453">
    <property type="component" value="Unassembled WGS sequence"/>
</dbReference>
<comment type="caution">
    <text evidence="5">The sequence shown here is derived from an EMBL/GenBank/DDBJ whole genome shotgun (WGS) entry which is preliminary data.</text>
</comment>